<name>A0A0G0MLH6_9BACT</name>
<reference evidence="1 2" key="1">
    <citation type="journal article" date="2015" name="Nature">
        <title>rRNA introns, odd ribosomes, and small enigmatic genomes across a large radiation of phyla.</title>
        <authorList>
            <person name="Brown C.T."/>
            <person name="Hug L.A."/>
            <person name="Thomas B.C."/>
            <person name="Sharon I."/>
            <person name="Castelle C.J."/>
            <person name="Singh A."/>
            <person name="Wilkins M.J."/>
            <person name="Williams K.H."/>
            <person name="Banfield J.F."/>
        </authorList>
    </citation>
    <scope>NUCLEOTIDE SEQUENCE [LARGE SCALE GENOMIC DNA]</scope>
</reference>
<dbReference type="Proteomes" id="UP000033935">
    <property type="component" value="Unassembled WGS sequence"/>
</dbReference>
<organism evidence="1 2">
    <name type="scientific">Candidatus Uhrbacteria bacterium GW2011_GWF2_39_13</name>
    <dbReference type="NCBI Taxonomy" id="1618995"/>
    <lineage>
        <taxon>Bacteria</taxon>
        <taxon>Candidatus Uhriibacteriota</taxon>
    </lineage>
</organism>
<dbReference type="EMBL" id="LBWG01000003">
    <property type="protein sequence ID" value="KKR04864.1"/>
    <property type="molecule type" value="Genomic_DNA"/>
</dbReference>
<sequence length="174" mass="21143">MVNAGVIPVHAEVNYIPTEHSPTQTTKGVFIETAIFDEQRLARALLEAAKKKNSEHFNEERSRLNIEKRLERYRVLRKIDELWDRIYYQQKYRRDEQEEQFWDNRFGEALFKALDAIRDRYDKEGLFFDEEFEYQTQMKWPKLIYPTTIEEGIESCKQFEEFVRTYQRQEKLAA</sequence>
<comment type="caution">
    <text evidence="1">The sequence shown here is derived from an EMBL/GenBank/DDBJ whole genome shotgun (WGS) entry which is preliminary data.</text>
</comment>
<accession>A0A0G0MLH6</accession>
<proteinExistence type="predicted"/>
<evidence type="ECO:0000313" key="2">
    <source>
        <dbReference type="Proteomes" id="UP000033935"/>
    </source>
</evidence>
<dbReference type="AlphaFoldDB" id="A0A0G0MLH6"/>
<evidence type="ECO:0000313" key="1">
    <source>
        <dbReference type="EMBL" id="KKR04864.1"/>
    </source>
</evidence>
<gene>
    <name evidence="1" type="ORF">UT30_C0003G0053</name>
</gene>
<protein>
    <submittedName>
        <fullName evidence="1">Uncharacterized protein</fullName>
    </submittedName>
</protein>